<geneLocation type="plasmid" evidence="1 2">
    <name>p111</name>
</geneLocation>
<gene>
    <name evidence="1" type="ORF">PSAL_037500</name>
</gene>
<dbReference type="OrthoDB" id="7346546at2"/>
<dbReference type="InterPro" id="IPR021253">
    <property type="entry name" value="ZrgA-like"/>
</dbReference>
<dbReference type="AlphaFoldDB" id="A0A418SBN5"/>
<dbReference type="Proteomes" id="UP000283786">
    <property type="component" value="Plasmid p111"/>
</dbReference>
<protein>
    <recommendedName>
        <fullName evidence="3">DUF2796 domain-containing protein</fullName>
    </recommendedName>
</protein>
<dbReference type="RefSeq" id="WP_119840850.1">
    <property type="nucleotide sequence ID" value="NZ_CP060438.1"/>
</dbReference>
<organism evidence="1 2">
    <name type="scientific">Pseudooceanicola algae</name>
    <dbReference type="NCBI Taxonomy" id="1537215"/>
    <lineage>
        <taxon>Bacteria</taxon>
        <taxon>Pseudomonadati</taxon>
        <taxon>Pseudomonadota</taxon>
        <taxon>Alphaproteobacteria</taxon>
        <taxon>Rhodobacterales</taxon>
        <taxon>Paracoccaceae</taxon>
        <taxon>Pseudooceanicola</taxon>
    </lineage>
</organism>
<dbReference type="EMBL" id="CP060438">
    <property type="protein sequence ID" value="QPM92486.1"/>
    <property type="molecule type" value="Genomic_DNA"/>
</dbReference>
<sequence>MKTMYFALLAFVAATPLMAQETREMDAHVHGVSTLDLAIEGDVVEMNLVSPGMDIVGFEYAASSDVDKDAVEAAIRTMLVPENIVELPDAAECRLTEVLAHLHGGAHDDHEDHAGDHEHGHDEDHDHENGAGHSEFHVRYIFDCEHAEDLTTISFPFFTQFENAEEIEAQFVTDAGAGSAEIDRDTAELTLN</sequence>
<name>A0A418SBN5_9RHOB</name>
<evidence type="ECO:0008006" key="3">
    <source>
        <dbReference type="Google" id="ProtNLM"/>
    </source>
</evidence>
<accession>A0A418SBN5</accession>
<reference evidence="1 2" key="1">
    <citation type="submission" date="2020-08" db="EMBL/GenBank/DDBJ databases">
        <title>Genome sequence of Rhodobacteraceae bacterium Lw-13e.</title>
        <authorList>
            <person name="Poehlein A."/>
            <person name="Wolter L."/>
            <person name="Daniel R."/>
            <person name="Brinkhoff T."/>
        </authorList>
    </citation>
    <scope>NUCLEOTIDE SEQUENCE [LARGE SCALE GENOMIC DNA]</scope>
    <source>
        <strain evidence="1 2">Lw-13e</strain>
        <plasmid evidence="1 2">p111</plasmid>
    </source>
</reference>
<proteinExistence type="predicted"/>
<keyword evidence="1" id="KW-0614">Plasmid</keyword>
<evidence type="ECO:0000313" key="2">
    <source>
        <dbReference type="Proteomes" id="UP000283786"/>
    </source>
</evidence>
<dbReference type="Pfam" id="PF10986">
    <property type="entry name" value="ZrgA"/>
    <property type="match status" value="1"/>
</dbReference>
<evidence type="ECO:0000313" key="1">
    <source>
        <dbReference type="EMBL" id="QPM92486.1"/>
    </source>
</evidence>
<keyword evidence="2" id="KW-1185">Reference proteome</keyword>
<dbReference type="KEGG" id="palw:PSAL_037500"/>